<dbReference type="Pfam" id="PF22544">
    <property type="entry name" value="HYDIN_VesB_CFA65-like_Ig"/>
    <property type="match status" value="1"/>
</dbReference>
<dbReference type="NCBIfam" id="NF012200">
    <property type="entry name" value="choice_anch_D"/>
    <property type="match status" value="6"/>
</dbReference>
<dbReference type="AlphaFoldDB" id="A0A2N9YA05"/>
<dbReference type="GO" id="GO:0005737">
    <property type="term" value="C:cytoplasm"/>
    <property type="evidence" value="ECO:0007669"/>
    <property type="project" value="UniProtKB-SubCell"/>
</dbReference>
<dbReference type="PANTHER" id="PTHR37833:SF1">
    <property type="entry name" value="SIGNAL PEPTIDE PROTEIN"/>
    <property type="match status" value="1"/>
</dbReference>
<evidence type="ECO:0000256" key="1">
    <source>
        <dbReference type="ARBA" id="ARBA00004138"/>
    </source>
</evidence>
<dbReference type="STRING" id="288004.AL038_05685"/>
<protein>
    <submittedName>
        <fullName evidence="8">Choice-of-anchor D domain-containing protein</fullName>
    </submittedName>
</protein>
<evidence type="ECO:0000256" key="5">
    <source>
        <dbReference type="ARBA" id="ARBA00023273"/>
    </source>
</evidence>
<feature type="chain" id="PRO_5014718458" evidence="6">
    <location>
        <begin position="25"/>
        <end position="1177"/>
    </location>
</feature>
<evidence type="ECO:0000256" key="2">
    <source>
        <dbReference type="ARBA" id="ARBA00004496"/>
    </source>
</evidence>
<evidence type="ECO:0000259" key="7">
    <source>
        <dbReference type="Pfam" id="PF22544"/>
    </source>
</evidence>
<evidence type="ECO:0000313" key="8">
    <source>
        <dbReference type="EMBL" id="AUI67284.1"/>
    </source>
</evidence>
<dbReference type="InterPro" id="IPR053879">
    <property type="entry name" value="HYDIN_VesB_CFA65-like_Ig"/>
</dbReference>
<dbReference type="KEGG" id="blep:AL038_05685"/>
<evidence type="ECO:0000313" key="9">
    <source>
        <dbReference type="Proteomes" id="UP000234271"/>
    </source>
</evidence>
<organism evidence="8 9">
    <name type="scientific">Beggiatoa leptomitoformis</name>
    <dbReference type="NCBI Taxonomy" id="288004"/>
    <lineage>
        <taxon>Bacteria</taxon>
        <taxon>Pseudomonadati</taxon>
        <taxon>Pseudomonadota</taxon>
        <taxon>Gammaproteobacteria</taxon>
        <taxon>Thiotrichales</taxon>
        <taxon>Thiotrichaceae</taxon>
        <taxon>Beggiatoa</taxon>
    </lineage>
</organism>
<accession>A0A2N9YA05</accession>
<keyword evidence="4" id="KW-0969">Cilium</keyword>
<reference evidence="9" key="1">
    <citation type="submission" date="2016-12" db="EMBL/GenBank/DDBJ databases">
        <title>Complete Genome Sequence of Beggiatoa leptomitiformis D-401.</title>
        <authorList>
            <person name="Fomenkov A."/>
            <person name="Vincze T."/>
            <person name="Grabovich M."/>
            <person name="Anton B.P."/>
            <person name="Dubinina G."/>
            <person name="Orlova M."/>
            <person name="Belousova E."/>
            <person name="Roberts R.J."/>
        </authorList>
    </citation>
    <scope>NUCLEOTIDE SEQUENCE [LARGE SCALE GENOMIC DNA]</scope>
    <source>
        <strain evidence="9">D-401</strain>
    </source>
</reference>
<dbReference type="RefSeq" id="WP_062150277.1">
    <property type="nucleotide sequence ID" value="NZ_CP012373.2"/>
</dbReference>
<sequence length="1177" mass="123281">MRKQYRLLFYWLFIVWFWSGQVYAASPTCTTGSKISSGDLAISGNFTIQDDLGKYINLGTNKVTTPYVFYAPNTHIAISRKFTVSNIGVYDASVNPLSVSLSNFTTPTYFSASPNPLTVQFTKQGELIITWLPLVVGGITGNVEFCVDDPLFGGRFVIPVEGVVEVPDSTPATPIMNVFNGTTQFTDGQTTPFDFGTTVVGTPIQKVFKITNTGPGILHVGALNLPQGFSQVGTSPSSTNPLTILPGLSENFTVRFDALNAGTVTTQLFLSNDDPVRDPFNFAIRATANIYPEIVVLIDGVDTANNSPTAINFGTVALNKVVQKNIVIRNAGSVHMTLSNLTLPSGFTASTPLPTTVYAGTDSYFTIQMDTTTGGSFGGAVSFVNNDPDENPFSFTIAGTVDPSLPTDPVIPPPTGVSPEINVLLGATSLVSGMTSPVDLGTAMVGDSFTKSFIVQNLGSVEMHLSNLTLPAGFSLQGTFPTTIYAGLSNTFSINVDTAAVGTLTGTISFENNDTDENPFSFPVTATVSAVPVPVDVPEIAVSYNNNDIVNGTMTATNLGSATVGTSLIKSFTIQNTGTLAINLSNLSLPTGFTLEGSFPSVVGAGLSATFSIKVDTTSVATLIGTLSFNNDDADENPFNFPITATVTAVPTTGGGGTGTPSIPVVYPTIALFEGETALPSAQTTIVDFGAIEIGTTVTKTFTLKNTGSIPVNLGNLILPNAFSLVGTFPNQILAGFSSTINIQLNSTTAGGFTGSFSFTTNDPNNSTYRITLTAQVDAPFISVTSGDVTIQNGATTALLFGTNTKKTFVVRNITDAPVSVSDLVLPTGFSLSGRFLATTTSLAAGSADIFIIQKDSETASGVMRFKFNRSGGINKTFSFPIAVTNTGGETPSTSPAKIQLFDGSVEITDGSSNATDFGIASVGTPVRKTFTIVSAGNAQLNLGTLSLPTGFSLIGNFPAVVYAGLSSSFTVQLDALTTGTYQGTLSFSTNDTSKTTFNFPITGTAEFCRAFATILLNSTCFTLPVIQSIGIVEKTASNTVDSVKFAGGISVNSGAFTQTTTMNGFVGNPVVVAGSVQVNPSHIGQQADIITVGIYRPLPNLADAWYMMDASNPVLWDADFATLTARQTGLTLQATQSVVLYQGEFLAPGQLFIFFGYRLSDGQIIYTADSINVTIQ</sequence>
<comment type="subcellular location">
    <subcellularLocation>
        <location evidence="1">Cell projection</location>
        <location evidence="1">Cilium</location>
    </subcellularLocation>
    <subcellularLocation>
        <location evidence="2">Cytoplasm</location>
    </subcellularLocation>
</comment>
<dbReference type="PANTHER" id="PTHR37833">
    <property type="entry name" value="LIPOPROTEIN-RELATED"/>
    <property type="match status" value="1"/>
</dbReference>
<keyword evidence="6" id="KW-0732">Signal</keyword>
<dbReference type="Proteomes" id="UP000234271">
    <property type="component" value="Chromosome"/>
</dbReference>
<feature type="domain" description="HYDIN/VesB/CFA65-like Ig-like" evidence="7">
    <location>
        <begin position="685"/>
        <end position="774"/>
    </location>
</feature>
<evidence type="ECO:0000256" key="4">
    <source>
        <dbReference type="ARBA" id="ARBA00023069"/>
    </source>
</evidence>
<dbReference type="OrthoDB" id="3565729at2"/>
<evidence type="ECO:0000256" key="3">
    <source>
        <dbReference type="ARBA" id="ARBA00022490"/>
    </source>
</evidence>
<dbReference type="Gene3D" id="2.60.40.10">
    <property type="entry name" value="Immunoglobulins"/>
    <property type="match status" value="6"/>
</dbReference>
<gene>
    <name evidence="8" type="ORF">BLE401_00290</name>
</gene>
<keyword evidence="3" id="KW-0963">Cytoplasm</keyword>
<name>A0A2N9YA05_9GAMM</name>
<evidence type="ECO:0000256" key="6">
    <source>
        <dbReference type="SAM" id="SignalP"/>
    </source>
</evidence>
<keyword evidence="9" id="KW-1185">Reference proteome</keyword>
<feature type="signal peptide" evidence="6">
    <location>
        <begin position="1"/>
        <end position="24"/>
    </location>
</feature>
<dbReference type="InterPro" id="IPR013783">
    <property type="entry name" value="Ig-like_fold"/>
</dbReference>
<keyword evidence="5" id="KW-0966">Cell projection</keyword>
<dbReference type="EMBL" id="CP018889">
    <property type="protein sequence ID" value="AUI67284.1"/>
    <property type="molecule type" value="Genomic_DNA"/>
</dbReference>
<proteinExistence type="predicted"/>